<gene>
    <name evidence="2" type="ORF">J4E00_20545</name>
</gene>
<dbReference type="EMBL" id="JAGETZ010000011">
    <property type="protein sequence ID" value="MBO2011466.1"/>
    <property type="molecule type" value="Genomic_DNA"/>
</dbReference>
<proteinExistence type="predicted"/>
<comment type="caution">
    <text evidence="2">The sequence shown here is derived from an EMBL/GenBank/DDBJ whole genome shotgun (WGS) entry which is preliminary data.</text>
</comment>
<sequence length="155" mass="16725">MKTIFNTCLAQGSSQPADASQHARPVLLSALALLASAFALPAQAQQPQPVQMTQPDASSLRLRFNNPTQRPALLTVLDITRSYTLLNESHREPAYGTLLKFNTLPSGRYVVALHIGANRYRYTVQVDAKAPGGTTIAVRETTTHRVESGLATAAL</sequence>
<name>A0ABS3QK42_9BACT</name>
<evidence type="ECO:0000256" key="1">
    <source>
        <dbReference type="SAM" id="SignalP"/>
    </source>
</evidence>
<dbReference type="Proteomes" id="UP000664369">
    <property type="component" value="Unassembled WGS sequence"/>
</dbReference>
<feature type="chain" id="PRO_5046427096" evidence="1">
    <location>
        <begin position="45"/>
        <end position="155"/>
    </location>
</feature>
<reference evidence="2 3" key="1">
    <citation type="submission" date="2021-03" db="EMBL/GenBank/DDBJ databases">
        <authorList>
            <person name="Kim M.K."/>
        </authorList>
    </citation>
    <scope>NUCLEOTIDE SEQUENCE [LARGE SCALE GENOMIC DNA]</scope>
    <source>
        <strain evidence="2 3">BT442</strain>
    </source>
</reference>
<organism evidence="2 3">
    <name type="scientific">Hymenobacter negativus</name>
    <dbReference type="NCBI Taxonomy" id="2795026"/>
    <lineage>
        <taxon>Bacteria</taxon>
        <taxon>Pseudomonadati</taxon>
        <taxon>Bacteroidota</taxon>
        <taxon>Cytophagia</taxon>
        <taxon>Cytophagales</taxon>
        <taxon>Hymenobacteraceae</taxon>
        <taxon>Hymenobacter</taxon>
    </lineage>
</organism>
<dbReference type="RefSeq" id="WP_208177155.1">
    <property type="nucleotide sequence ID" value="NZ_JAGETZ010000011.1"/>
</dbReference>
<keyword evidence="3" id="KW-1185">Reference proteome</keyword>
<evidence type="ECO:0000313" key="3">
    <source>
        <dbReference type="Proteomes" id="UP000664369"/>
    </source>
</evidence>
<keyword evidence="1" id="KW-0732">Signal</keyword>
<protein>
    <submittedName>
        <fullName evidence="2">Uncharacterized protein</fullName>
    </submittedName>
</protein>
<feature type="signal peptide" evidence="1">
    <location>
        <begin position="1"/>
        <end position="44"/>
    </location>
</feature>
<accession>A0ABS3QK42</accession>
<evidence type="ECO:0000313" key="2">
    <source>
        <dbReference type="EMBL" id="MBO2011466.1"/>
    </source>
</evidence>